<dbReference type="AlphaFoldDB" id="W9GVC5"/>
<proteinExistence type="predicted"/>
<evidence type="ECO:0000256" key="1">
    <source>
        <dbReference type="SAM" id="Coils"/>
    </source>
</evidence>
<keyword evidence="1" id="KW-0175">Coiled coil</keyword>
<comment type="caution">
    <text evidence="2">The sequence shown here is derived from an EMBL/GenBank/DDBJ whole genome shotgun (WGS) entry which is preliminary data.</text>
</comment>
<reference evidence="2 3" key="1">
    <citation type="submission" date="2013-08" db="EMBL/GenBank/DDBJ databases">
        <title>The genome sequence of Skermanella stibiiresistens.</title>
        <authorList>
            <person name="Zhu W."/>
            <person name="Wang G."/>
        </authorList>
    </citation>
    <scope>NUCLEOTIDE SEQUENCE [LARGE SCALE GENOMIC DNA]</scope>
    <source>
        <strain evidence="2 3">SB22</strain>
    </source>
</reference>
<evidence type="ECO:0000313" key="3">
    <source>
        <dbReference type="Proteomes" id="UP000019486"/>
    </source>
</evidence>
<protein>
    <submittedName>
        <fullName evidence="2">Uncharacterized protein</fullName>
    </submittedName>
</protein>
<organism evidence="2 3">
    <name type="scientific">Skermanella stibiiresistens SB22</name>
    <dbReference type="NCBI Taxonomy" id="1385369"/>
    <lineage>
        <taxon>Bacteria</taxon>
        <taxon>Pseudomonadati</taxon>
        <taxon>Pseudomonadota</taxon>
        <taxon>Alphaproteobacteria</taxon>
        <taxon>Rhodospirillales</taxon>
        <taxon>Azospirillaceae</taxon>
        <taxon>Skermanella</taxon>
    </lineage>
</organism>
<accession>W9GVC5</accession>
<feature type="coiled-coil region" evidence="1">
    <location>
        <begin position="29"/>
        <end position="63"/>
    </location>
</feature>
<name>W9GVC5_9PROT</name>
<evidence type="ECO:0000313" key="2">
    <source>
        <dbReference type="EMBL" id="EWY36392.1"/>
    </source>
</evidence>
<dbReference type="STRING" id="1385369.N825_26975"/>
<dbReference type="RefSeq" id="WP_037460745.1">
    <property type="nucleotide sequence ID" value="NZ_AVFL01000044.1"/>
</dbReference>
<keyword evidence="3" id="KW-1185">Reference proteome</keyword>
<dbReference type="EMBL" id="AVFL01000044">
    <property type="protein sequence ID" value="EWY36392.1"/>
    <property type="molecule type" value="Genomic_DNA"/>
</dbReference>
<gene>
    <name evidence="2" type="ORF">N825_26975</name>
</gene>
<dbReference type="Proteomes" id="UP000019486">
    <property type="component" value="Unassembled WGS sequence"/>
</dbReference>
<sequence length="82" mass="9230">MTLLTALDIHLERLVGELHTATPGERRHLEDAIGRVTRARELILQAERRREAARRRLAMDEAAARRQIAPLGRDPGITSPES</sequence>